<evidence type="ECO:0000313" key="2">
    <source>
        <dbReference type="EMBL" id="KAJ1350900.1"/>
    </source>
</evidence>
<proteinExistence type="inferred from homology"/>
<dbReference type="GO" id="GO:0005634">
    <property type="term" value="C:nucleus"/>
    <property type="evidence" value="ECO:0007669"/>
    <property type="project" value="TreeGrafter"/>
</dbReference>
<dbReference type="EMBL" id="JAHQIW010000963">
    <property type="protein sequence ID" value="KAJ1350900.1"/>
    <property type="molecule type" value="Genomic_DNA"/>
</dbReference>
<dbReference type="GO" id="GO:0005737">
    <property type="term" value="C:cytoplasm"/>
    <property type="evidence" value="ECO:0007669"/>
    <property type="project" value="TreeGrafter"/>
</dbReference>
<dbReference type="AlphaFoldDB" id="A0AAD5M4B2"/>
<protein>
    <submittedName>
        <fullName evidence="2">Uncharacterized protein</fullName>
    </submittedName>
</protein>
<dbReference type="InterPro" id="IPR015267">
    <property type="entry name" value="PPP4R2"/>
</dbReference>
<reference evidence="2" key="1">
    <citation type="submission" date="2021-06" db="EMBL/GenBank/DDBJ databases">
        <title>Parelaphostrongylus tenuis whole genome reference sequence.</title>
        <authorList>
            <person name="Garwood T.J."/>
            <person name="Larsen P.A."/>
            <person name="Fountain-Jones N.M."/>
            <person name="Garbe J.R."/>
            <person name="Macchietto M.G."/>
            <person name="Kania S.A."/>
            <person name="Gerhold R.W."/>
            <person name="Richards J.E."/>
            <person name="Wolf T.M."/>
        </authorList>
    </citation>
    <scope>NUCLEOTIDE SEQUENCE</scope>
    <source>
        <strain evidence="2">MNPRO001-30</strain>
        <tissue evidence="2">Meninges</tissue>
    </source>
</reference>
<keyword evidence="3" id="KW-1185">Reference proteome</keyword>
<accession>A0AAD5M4B2</accession>
<dbReference type="PANTHER" id="PTHR16487:SF0">
    <property type="entry name" value="PROTEIN PHOSPHATASE 4 REGULATORY SUBUNIT 2-RELATED"/>
    <property type="match status" value="1"/>
</dbReference>
<gene>
    <name evidence="2" type="ORF">KIN20_006815</name>
</gene>
<comment type="caution">
    <text evidence="2">The sequence shown here is derived from an EMBL/GenBank/DDBJ whole genome shotgun (WGS) entry which is preliminary data.</text>
</comment>
<dbReference type="GO" id="GO:0019888">
    <property type="term" value="F:protein phosphatase regulator activity"/>
    <property type="evidence" value="ECO:0007669"/>
    <property type="project" value="InterPro"/>
</dbReference>
<evidence type="ECO:0000256" key="1">
    <source>
        <dbReference type="ARBA" id="ARBA00009207"/>
    </source>
</evidence>
<dbReference type="PANTHER" id="PTHR16487">
    <property type="entry name" value="PPP4R2-RELATED PROTEIN"/>
    <property type="match status" value="1"/>
</dbReference>
<dbReference type="Proteomes" id="UP001196413">
    <property type="component" value="Unassembled WGS sequence"/>
</dbReference>
<dbReference type="GO" id="GO:0030289">
    <property type="term" value="C:protein phosphatase 4 complex"/>
    <property type="evidence" value="ECO:0007669"/>
    <property type="project" value="InterPro"/>
</dbReference>
<evidence type="ECO:0000313" key="3">
    <source>
        <dbReference type="Proteomes" id="UP001196413"/>
    </source>
</evidence>
<comment type="similarity">
    <text evidence="1">Belongs to the PPP4R2 family.</text>
</comment>
<sequence length="333" mass="37804">MGQSQTRPWARALTLISSTISKLFSSSALDEIPEMLCHEVPFPIPSEIAFLEATFMLYVEDEIQRRPTHYSWKDVSFAFARVFKHFIEQTADHFGELSGKLPKSNDLYEITRIYHLIIDKIRTFRDFPFTWLRFCELLHDPSKHYRRLVPFMHALERVINVCTTTTSNLRPAVDFTISSEPIIFKIDACSGRLIAVEDHSTEFGRESDVPSFVDAGDFSLPTISLSDYSDDEAVGAPMIEDSNGCRTVTHVGSTNSPLDFSDDEKDRAAMLEDCSASSYLSSESHYSPQQSIHAVSYCKCGNCSEEYFIVSLTEIYSYPSVEIVGEEFTMHKD</sequence>
<dbReference type="Pfam" id="PF09184">
    <property type="entry name" value="PPP4R2"/>
    <property type="match status" value="1"/>
</dbReference>
<organism evidence="2 3">
    <name type="scientific">Parelaphostrongylus tenuis</name>
    <name type="common">Meningeal worm</name>
    <dbReference type="NCBI Taxonomy" id="148309"/>
    <lineage>
        <taxon>Eukaryota</taxon>
        <taxon>Metazoa</taxon>
        <taxon>Ecdysozoa</taxon>
        <taxon>Nematoda</taxon>
        <taxon>Chromadorea</taxon>
        <taxon>Rhabditida</taxon>
        <taxon>Rhabditina</taxon>
        <taxon>Rhabditomorpha</taxon>
        <taxon>Strongyloidea</taxon>
        <taxon>Metastrongylidae</taxon>
        <taxon>Parelaphostrongylus</taxon>
    </lineage>
</organism>
<name>A0AAD5M4B2_PARTN</name>